<evidence type="ECO:0000313" key="6">
    <source>
        <dbReference type="EMBL" id="CAJ0933039.1"/>
    </source>
</evidence>
<evidence type="ECO:0000256" key="2">
    <source>
        <dbReference type="ARBA" id="ARBA00023242"/>
    </source>
</evidence>
<name>A0ABN9L4P4_9NEOB</name>
<protein>
    <recommendedName>
        <fullName evidence="5">PUM-HD domain-containing protein</fullName>
    </recommendedName>
</protein>
<dbReference type="EMBL" id="CAUEEQ010009018">
    <property type="protein sequence ID" value="CAJ0933039.1"/>
    <property type="molecule type" value="Genomic_DNA"/>
</dbReference>
<dbReference type="InterPro" id="IPR033133">
    <property type="entry name" value="PUM-HD"/>
</dbReference>
<comment type="caution">
    <text evidence="6">The sequence shown here is derived from an EMBL/GenBank/DDBJ whole genome shotgun (WGS) entry which is preliminary data.</text>
</comment>
<keyword evidence="7" id="KW-1185">Reference proteome</keyword>
<evidence type="ECO:0000256" key="4">
    <source>
        <dbReference type="SAM" id="MobiDB-lite"/>
    </source>
</evidence>
<dbReference type="InterPro" id="IPR001313">
    <property type="entry name" value="Pumilio_RNA-bd_rpt"/>
</dbReference>
<dbReference type="Proteomes" id="UP001176940">
    <property type="component" value="Unassembled WGS sequence"/>
</dbReference>
<feature type="region of interest" description="Disordered" evidence="4">
    <location>
        <begin position="1"/>
        <end position="29"/>
    </location>
</feature>
<evidence type="ECO:0000313" key="7">
    <source>
        <dbReference type="Proteomes" id="UP001176940"/>
    </source>
</evidence>
<keyword evidence="2" id="KW-0539">Nucleus</keyword>
<feature type="domain" description="PUM-HD" evidence="5">
    <location>
        <begin position="254"/>
        <end position="588"/>
    </location>
</feature>
<feature type="compositionally biased region" description="Basic and acidic residues" evidence="4">
    <location>
        <begin position="1"/>
        <end position="28"/>
    </location>
</feature>
<dbReference type="Gene3D" id="1.25.10.10">
    <property type="entry name" value="Leucine-rich Repeat Variant"/>
    <property type="match status" value="2"/>
</dbReference>
<dbReference type="InterPro" id="IPR016024">
    <property type="entry name" value="ARM-type_fold"/>
</dbReference>
<proteinExistence type="predicted"/>
<feature type="repeat" description="Pumilio" evidence="3">
    <location>
        <begin position="315"/>
        <end position="351"/>
    </location>
</feature>
<dbReference type="PROSITE" id="PS50303">
    <property type="entry name" value="PUM_HD"/>
    <property type="match status" value="1"/>
</dbReference>
<evidence type="ECO:0000256" key="3">
    <source>
        <dbReference type="PROSITE-ProRule" id="PRU00317"/>
    </source>
</evidence>
<feature type="repeat" description="Pumilio" evidence="3">
    <location>
        <begin position="499"/>
        <end position="534"/>
    </location>
</feature>
<dbReference type="PROSITE" id="PS50302">
    <property type="entry name" value="PUM"/>
    <property type="match status" value="2"/>
</dbReference>
<dbReference type="Pfam" id="PF22493">
    <property type="entry name" value="PUF_NOP9"/>
    <property type="match status" value="1"/>
</dbReference>
<dbReference type="SUPFAM" id="SSF48371">
    <property type="entry name" value="ARM repeat"/>
    <property type="match status" value="2"/>
</dbReference>
<organism evidence="6 7">
    <name type="scientific">Ranitomeya imitator</name>
    <name type="common">mimic poison frog</name>
    <dbReference type="NCBI Taxonomy" id="111125"/>
    <lineage>
        <taxon>Eukaryota</taxon>
        <taxon>Metazoa</taxon>
        <taxon>Chordata</taxon>
        <taxon>Craniata</taxon>
        <taxon>Vertebrata</taxon>
        <taxon>Euteleostomi</taxon>
        <taxon>Amphibia</taxon>
        <taxon>Batrachia</taxon>
        <taxon>Anura</taxon>
        <taxon>Neobatrachia</taxon>
        <taxon>Hyloidea</taxon>
        <taxon>Dendrobatidae</taxon>
        <taxon>Dendrobatinae</taxon>
        <taxon>Ranitomeya</taxon>
    </lineage>
</organism>
<dbReference type="PANTHER" id="PTHR13102:SF0">
    <property type="entry name" value="NUCLEOLAR PROTEIN 9"/>
    <property type="match status" value="1"/>
</dbReference>
<accession>A0ABN9L4P4</accession>
<evidence type="ECO:0000259" key="5">
    <source>
        <dbReference type="PROSITE" id="PS50303"/>
    </source>
</evidence>
<dbReference type="PANTHER" id="PTHR13102">
    <property type="entry name" value="NUCLEOLAR PROTEIN 9"/>
    <property type="match status" value="1"/>
</dbReference>
<dbReference type="InterPro" id="IPR040000">
    <property type="entry name" value="NOP9"/>
</dbReference>
<sequence>MDAERKKRTEQKRPRSDKRSWESKKAEESLAPALDPKFVEYFRRVKETLEQDFDSDENRALFVRNVFKEVKGNERAVAADVAGSITLQKLLALASSAQLCQFLHVLSKSWQTICWHRTGSHVVETALLQYERLQGAEEEEEDKEEDGSDPCRSLDNLILSLCAEVKCKFLSYNQNTHGSFIVRTLFQVLSGTILSKDHKRAGQGSTVRSEFDVPPSFLQELQEMSGLFKGDIGVFATHELASLGMQTALVVLHRKSPSTCAALCDDVIGYLSFREVSGHGRVLLVFLKDETSSRLFEKILEVSEQKQLHRLFKAQFKGQLRELSAHPIANYTVQRLISAIQRKKMFSALFEELSPGMEDVLAKGHMGIITTLAEGCKRLESHQAELITLLMEAFHCATPTSRQISCVPLFLSLLTYEIYYKIEEGKEPSEHKSVNYHGSILLQHLLHFEDPTIVLHSLGNMTEADLHTVACSPAGSHIFDVLLDGANISKKQKKKILRKLKAHCMDLACNKYGSRVLDRVWNASTMGVKEEIAQKLVIRLRELQNDPIGHHIARNFSLYHFVKRRKVWEEHQQVEKKKRKMFADILED</sequence>
<dbReference type="SMART" id="SM00025">
    <property type="entry name" value="Pumilio"/>
    <property type="match status" value="7"/>
</dbReference>
<reference evidence="6" key="1">
    <citation type="submission" date="2023-07" db="EMBL/GenBank/DDBJ databases">
        <authorList>
            <person name="Stuckert A."/>
        </authorList>
    </citation>
    <scope>NUCLEOTIDE SEQUENCE</scope>
</reference>
<evidence type="ECO:0000256" key="1">
    <source>
        <dbReference type="ARBA" id="ARBA00022737"/>
    </source>
</evidence>
<dbReference type="InterPro" id="IPR011989">
    <property type="entry name" value="ARM-like"/>
</dbReference>
<gene>
    <name evidence="6" type="ORF">RIMI_LOCUS5327741</name>
</gene>
<keyword evidence="1" id="KW-0677">Repeat</keyword>